<organism evidence="6 7">
    <name type="scientific">Oedothorax gibbosus</name>
    <dbReference type="NCBI Taxonomy" id="931172"/>
    <lineage>
        <taxon>Eukaryota</taxon>
        <taxon>Metazoa</taxon>
        <taxon>Ecdysozoa</taxon>
        <taxon>Arthropoda</taxon>
        <taxon>Chelicerata</taxon>
        <taxon>Arachnida</taxon>
        <taxon>Araneae</taxon>
        <taxon>Araneomorphae</taxon>
        <taxon>Entelegynae</taxon>
        <taxon>Araneoidea</taxon>
        <taxon>Linyphiidae</taxon>
        <taxon>Erigoninae</taxon>
        <taxon>Oedothorax</taxon>
    </lineage>
</organism>
<evidence type="ECO:0000259" key="2">
    <source>
        <dbReference type="PROSITE" id="PS50055"/>
    </source>
</evidence>
<feature type="region of interest" description="Disordered" evidence="1">
    <location>
        <begin position="1"/>
        <end position="21"/>
    </location>
</feature>
<dbReference type="InterPro" id="IPR029021">
    <property type="entry name" value="Prot-tyrosine_phosphatase-like"/>
</dbReference>
<evidence type="ECO:0000259" key="3">
    <source>
        <dbReference type="PROSITE" id="PS50056"/>
    </source>
</evidence>
<protein>
    <submittedName>
        <fullName evidence="6">Uncharacterized protein</fullName>
    </submittedName>
</protein>
<feature type="domain" description="GST N-terminal" evidence="4">
    <location>
        <begin position="282"/>
        <end position="372"/>
    </location>
</feature>
<dbReference type="PRINTS" id="PR00700">
    <property type="entry name" value="PRTYPHPHTASE"/>
</dbReference>
<reference evidence="6 7" key="1">
    <citation type="journal article" date="2022" name="Nat. Ecol. Evol.">
        <title>A masculinizing supergene underlies an exaggerated male reproductive morph in a spider.</title>
        <authorList>
            <person name="Hendrickx F."/>
            <person name="De Corte Z."/>
            <person name="Sonet G."/>
            <person name="Van Belleghem S.M."/>
            <person name="Kostlbacher S."/>
            <person name="Vangestel C."/>
        </authorList>
    </citation>
    <scope>NUCLEOTIDE SEQUENCE [LARGE SCALE GENOMIC DNA]</scope>
    <source>
        <strain evidence="6">W744_W776</strain>
    </source>
</reference>
<dbReference type="FunFam" id="3.90.190.10:FF:000062">
    <property type="entry name" value="Receptor-type tyrosine-protein phosphatase kappa"/>
    <property type="match status" value="1"/>
</dbReference>
<feature type="compositionally biased region" description="Basic and acidic residues" evidence="1">
    <location>
        <begin position="1"/>
        <end position="10"/>
    </location>
</feature>
<dbReference type="AlphaFoldDB" id="A0AAV6U319"/>
<dbReference type="GO" id="GO:0048666">
    <property type="term" value="P:neuron development"/>
    <property type="evidence" value="ECO:0007669"/>
    <property type="project" value="UniProtKB-ARBA"/>
</dbReference>
<evidence type="ECO:0000313" key="7">
    <source>
        <dbReference type="Proteomes" id="UP000827092"/>
    </source>
</evidence>
<dbReference type="InterPro" id="IPR000387">
    <property type="entry name" value="Tyr_Pase_dom"/>
</dbReference>
<dbReference type="GO" id="GO:0004725">
    <property type="term" value="F:protein tyrosine phosphatase activity"/>
    <property type="evidence" value="ECO:0007669"/>
    <property type="project" value="InterPro"/>
</dbReference>
<evidence type="ECO:0000259" key="5">
    <source>
        <dbReference type="PROSITE" id="PS50405"/>
    </source>
</evidence>
<proteinExistence type="predicted"/>
<dbReference type="InterPro" id="IPR016130">
    <property type="entry name" value="Tyr_Pase_AS"/>
</dbReference>
<evidence type="ECO:0000256" key="1">
    <source>
        <dbReference type="SAM" id="MobiDB-lite"/>
    </source>
</evidence>
<feature type="domain" description="GST C-terminal" evidence="5">
    <location>
        <begin position="374"/>
        <end position="494"/>
    </location>
</feature>
<dbReference type="InterPro" id="IPR000242">
    <property type="entry name" value="PTP_cat"/>
</dbReference>
<dbReference type="InterPro" id="IPR010987">
    <property type="entry name" value="Glutathione-S-Trfase_C-like"/>
</dbReference>
<dbReference type="PROSITE" id="PS50405">
    <property type="entry name" value="GST_CTER"/>
    <property type="match status" value="1"/>
</dbReference>
<keyword evidence="7" id="KW-1185">Reference proteome</keyword>
<dbReference type="InterPro" id="IPR050348">
    <property type="entry name" value="Protein-Tyr_Phosphatase"/>
</dbReference>
<sequence>MVSTKGESHSTRHASKAANETKNSYKKLVPFDYNRVVLEPLPGIPDSDYINASYIDSILKPNAFIAAQGPNEFTISDFWRMVWEHESYVIVMLTKVFDFIRVMCVQYWPTDLDKPEEYGNLEITLLAEEQLANFFIRTVKIKKGEEEREIVQLHYTNWPSHTCPFPSALLEFRRRVQVYMMRYPSTGPVVVHCSDGCGRTGTYLCIEANLELAEEDFAYDVFGYAKKLRAARRGMIETLDHYKFIYDALEEASICGSTWFPVNALSQQLKFKSMKNPVDRMNEYQREYQKICKNSSKLSIGDCAGGHRPENRDKNRDVSIVPRKFKKLKEDKFNLGLDFPNLPYYIDSESSVKLTQSLAILRYLGRKYGLHGNTEQQIIRVEMAEQQLSQLRDNLRPLLYSNVQEFDKLKPAFLSNLQVDLERLDAFLGNNYIAGDGVTYVDFMAYELLDIYGYFTLGQVFKDFKRLGGYRLRVGSLPSLESYLKSPSYTKWPISWPTAAWGGKGPEPQWE</sequence>
<evidence type="ECO:0000313" key="6">
    <source>
        <dbReference type="EMBL" id="KAG8178339.1"/>
    </source>
</evidence>
<gene>
    <name evidence="6" type="ORF">JTE90_029293</name>
</gene>
<comment type="caution">
    <text evidence="6">The sequence shown here is derived from an EMBL/GenBank/DDBJ whole genome shotgun (WGS) entry which is preliminary data.</text>
</comment>
<dbReference type="Pfam" id="PF14497">
    <property type="entry name" value="GST_C_3"/>
    <property type="match status" value="1"/>
</dbReference>
<dbReference type="EMBL" id="JAFNEN010000702">
    <property type="protein sequence ID" value="KAG8178339.1"/>
    <property type="molecule type" value="Genomic_DNA"/>
</dbReference>
<dbReference type="PROSITE" id="PS00383">
    <property type="entry name" value="TYR_PHOSPHATASE_1"/>
    <property type="match status" value="1"/>
</dbReference>
<dbReference type="PROSITE" id="PS50404">
    <property type="entry name" value="GST_NTER"/>
    <property type="match status" value="1"/>
</dbReference>
<dbReference type="Pfam" id="PF00102">
    <property type="entry name" value="Y_phosphatase"/>
    <property type="match status" value="1"/>
</dbReference>
<feature type="domain" description="Tyrosine-protein phosphatase" evidence="2">
    <location>
        <begin position="1"/>
        <end position="252"/>
    </location>
</feature>
<dbReference type="SMART" id="SM00194">
    <property type="entry name" value="PTPc"/>
    <property type="match status" value="1"/>
</dbReference>
<dbReference type="PROSITE" id="PS50056">
    <property type="entry name" value="TYR_PHOSPHATASE_2"/>
    <property type="match status" value="1"/>
</dbReference>
<dbReference type="PANTHER" id="PTHR19134">
    <property type="entry name" value="RECEPTOR-TYPE TYROSINE-PROTEIN PHOSPHATASE"/>
    <property type="match status" value="1"/>
</dbReference>
<dbReference type="InterPro" id="IPR003595">
    <property type="entry name" value="Tyr_Pase_cat"/>
</dbReference>
<dbReference type="PROSITE" id="PS50055">
    <property type="entry name" value="TYR_PHOSPHATASE_PTP"/>
    <property type="match status" value="1"/>
</dbReference>
<dbReference type="Gene3D" id="3.90.190.10">
    <property type="entry name" value="Protein tyrosine phosphatase superfamily"/>
    <property type="match status" value="1"/>
</dbReference>
<dbReference type="Gene3D" id="1.20.1050.130">
    <property type="match status" value="1"/>
</dbReference>
<dbReference type="SUPFAM" id="SSF52833">
    <property type="entry name" value="Thioredoxin-like"/>
    <property type="match status" value="1"/>
</dbReference>
<dbReference type="InterPro" id="IPR004045">
    <property type="entry name" value="Glutathione_S-Trfase_N"/>
</dbReference>
<name>A0AAV6U319_9ARAC</name>
<evidence type="ECO:0000259" key="4">
    <source>
        <dbReference type="PROSITE" id="PS50404"/>
    </source>
</evidence>
<feature type="domain" description="Tyrosine specific protein phosphatases" evidence="3">
    <location>
        <begin position="170"/>
        <end position="243"/>
    </location>
</feature>
<dbReference type="InterPro" id="IPR036249">
    <property type="entry name" value="Thioredoxin-like_sf"/>
</dbReference>
<dbReference type="PANTHER" id="PTHR19134:SF561">
    <property type="entry name" value="PROTEIN TYROSINE PHOSPHATASE 36E, ISOFORM A"/>
    <property type="match status" value="1"/>
</dbReference>
<dbReference type="SUPFAM" id="SSF52799">
    <property type="entry name" value="(Phosphotyrosine protein) phosphatases II"/>
    <property type="match status" value="1"/>
</dbReference>
<dbReference type="InterPro" id="IPR036282">
    <property type="entry name" value="Glutathione-S-Trfase_C_sf"/>
</dbReference>
<accession>A0AAV6U319</accession>
<dbReference type="SMART" id="SM00404">
    <property type="entry name" value="PTPc_motif"/>
    <property type="match status" value="1"/>
</dbReference>
<dbReference type="SUPFAM" id="SSF47616">
    <property type="entry name" value="GST C-terminal domain-like"/>
    <property type="match status" value="1"/>
</dbReference>
<dbReference type="InterPro" id="IPR004046">
    <property type="entry name" value="GST_C"/>
</dbReference>
<dbReference type="Proteomes" id="UP000827092">
    <property type="component" value="Unassembled WGS sequence"/>
</dbReference>